<keyword evidence="2" id="KW-0808">Transferase</keyword>
<dbReference type="InterPro" id="IPR005232">
    <property type="entry name" value="LarE"/>
</dbReference>
<dbReference type="Gene3D" id="3.40.50.620">
    <property type="entry name" value="HUPs"/>
    <property type="match status" value="1"/>
</dbReference>
<proteinExistence type="predicted"/>
<dbReference type="AlphaFoldDB" id="A0AAU8JRC2"/>
<dbReference type="InterPro" id="IPR052188">
    <property type="entry name" value="Ni-pincer_cofactor_biosynth"/>
</dbReference>
<dbReference type="RefSeq" id="WP_354638183.1">
    <property type="nucleotide sequence ID" value="NZ_CP159872.1"/>
</dbReference>
<dbReference type="InterPro" id="IPR014729">
    <property type="entry name" value="Rossmann-like_a/b/a_fold"/>
</dbReference>
<name>A0AAU8JRC2_9ACTN</name>
<dbReference type="PANTHER" id="PTHR43169">
    <property type="entry name" value="EXSB FAMILY PROTEIN"/>
    <property type="match status" value="1"/>
</dbReference>
<protein>
    <submittedName>
        <fullName evidence="2">ATP-dependent sacrificial sulfur transferase LarE</fullName>
    </submittedName>
</protein>
<dbReference type="EMBL" id="CP159872">
    <property type="protein sequence ID" value="XCM78358.1"/>
    <property type="molecule type" value="Genomic_DNA"/>
</dbReference>
<sequence>MTGDDAVEAKAAALLATVRETGPVAVAYSGGADSALVVAAGVRALGTGGVLAVTGVSESLAAGELTAARAVAEALGVTHVAAPTQELSSPGYQANSRDRCYFCTSEVLDTIAAVAREHGFEQVATGTNADDAVDPFRPGIRAGRERAILTPLRDTGLGKADVRAVSRLWGLSTWDKPATPCLASRIRYGIPVTGQRLARVDRAEKAVRAALDRAGLWSVHLRVRDLGDTVRVELDAATVPAASGLVALTEAVARAGFGAAPVEVDGFASGRLDHERPQDLG</sequence>
<gene>
    <name evidence="2" type="ORF">ABWK59_05160</name>
</gene>
<reference evidence="2" key="1">
    <citation type="submission" date="2024-06" db="EMBL/GenBank/DDBJ databases">
        <title>The genome sequences of Kitasatospora sp. strain HUAS MG31.</title>
        <authorList>
            <person name="Mo P."/>
        </authorList>
    </citation>
    <scope>NUCLEOTIDE SEQUENCE</scope>
    <source>
        <strain evidence="2">HUAS MG31</strain>
    </source>
</reference>
<dbReference type="GO" id="GO:0016783">
    <property type="term" value="F:sulfurtransferase activity"/>
    <property type="evidence" value="ECO:0007669"/>
    <property type="project" value="InterPro"/>
</dbReference>
<evidence type="ECO:0000256" key="1">
    <source>
        <dbReference type="PIRSR" id="PIRSR006661-1"/>
    </source>
</evidence>
<feature type="active site" description="Nucleophile and sulfur donor" evidence="1">
    <location>
        <position position="181"/>
    </location>
</feature>
<dbReference type="PIRSF" id="PIRSF006661">
    <property type="entry name" value="PP-lp_UCP006661"/>
    <property type="match status" value="1"/>
</dbReference>
<accession>A0AAU8JRC2</accession>
<evidence type="ECO:0000313" key="2">
    <source>
        <dbReference type="EMBL" id="XCM78358.1"/>
    </source>
</evidence>
<dbReference type="PANTHER" id="PTHR43169:SF2">
    <property type="entry name" value="NAD_GMP SYNTHASE DOMAIN-CONTAINING PROTEIN"/>
    <property type="match status" value="1"/>
</dbReference>
<organism evidence="2">
    <name type="scientific">Kitasatospora camelliae</name>
    <dbReference type="NCBI Taxonomy" id="3156397"/>
    <lineage>
        <taxon>Bacteria</taxon>
        <taxon>Bacillati</taxon>
        <taxon>Actinomycetota</taxon>
        <taxon>Actinomycetes</taxon>
        <taxon>Kitasatosporales</taxon>
        <taxon>Streptomycetaceae</taxon>
        <taxon>Kitasatospora</taxon>
    </lineage>
</organism>
<dbReference type="KEGG" id="kcm:ABWK59_05160"/>
<dbReference type="SUPFAM" id="SSF52402">
    <property type="entry name" value="Adenine nucleotide alpha hydrolases-like"/>
    <property type="match status" value="1"/>
</dbReference>
<dbReference type="CDD" id="cd01990">
    <property type="entry name" value="LarE-like"/>
    <property type="match status" value="1"/>
</dbReference>